<keyword evidence="3" id="KW-1185">Reference proteome</keyword>
<evidence type="ECO:0000313" key="2">
    <source>
        <dbReference type="EMBL" id="GAD94507.1"/>
    </source>
</evidence>
<feature type="region of interest" description="Disordered" evidence="1">
    <location>
        <begin position="174"/>
        <end position="194"/>
    </location>
</feature>
<comment type="caution">
    <text evidence="2">The sequence shown here is derived from an EMBL/GenBank/DDBJ whole genome shotgun (WGS) entry which is preliminary data.</text>
</comment>
<name>V5G0X9_BYSSN</name>
<dbReference type="Proteomes" id="UP000018001">
    <property type="component" value="Unassembled WGS sequence"/>
</dbReference>
<proteinExistence type="predicted"/>
<dbReference type="EMBL" id="BAUL01000093">
    <property type="protein sequence ID" value="GAD94507.1"/>
    <property type="molecule type" value="Genomic_DNA"/>
</dbReference>
<sequence length="194" mass="21684">MAYVKNEFDMDTSVAPSDLMVQVPVTPKKRCRNRESETPNTPTPVKKGKATPGKGTPKKGTMRPIPSSFEEAGPEDRLLIQMKDKENKSWAEIKEAWASLTGLQVGGSTLAVRYTRLKANFFTWTAQDEANLLEAKKEVEEKIEQEKWHRIADAIETKNGSKFPAAAVQKKFKELSKRSNYPSAGIPKEESNDA</sequence>
<evidence type="ECO:0000313" key="3">
    <source>
        <dbReference type="Proteomes" id="UP000018001"/>
    </source>
</evidence>
<evidence type="ECO:0008006" key="4">
    <source>
        <dbReference type="Google" id="ProtNLM"/>
    </source>
</evidence>
<dbReference type="InParanoid" id="V5G0X9"/>
<protein>
    <recommendedName>
        <fullName evidence="4">Myb-like domain-containing protein</fullName>
    </recommendedName>
</protein>
<evidence type="ECO:0000256" key="1">
    <source>
        <dbReference type="SAM" id="MobiDB-lite"/>
    </source>
</evidence>
<gene>
    <name evidence="2" type="ORF">PVAR5_3133</name>
</gene>
<accession>V5G0X9</accession>
<organism evidence="2 3">
    <name type="scientific">Byssochlamys spectabilis (strain No. 5 / NBRC 109023)</name>
    <name type="common">Paecilomyces variotii</name>
    <dbReference type="NCBI Taxonomy" id="1356009"/>
    <lineage>
        <taxon>Eukaryota</taxon>
        <taxon>Fungi</taxon>
        <taxon>Dikarya</taxon>
        <taxon>Ascomycota</taxon>
        <taxon>Pezizomycotina</taxon>
        <taxon>Eurotiomycetes</taxon>
        <taxon>Eurotiomycetidae</taxon>
        <taxon>Eurotiales</taxon>
        <taxon>Thermoascaceae</taxon>
        <taxon>Paecilomyces</taxon>
    </lineage>
</organism>
<dbReference type="eggNOG" id="ENOG502SZT9">
    <property type="taxonomic scope" value="Eukaryota"/>
</dbReference>
<dbReference type="HOGENOM" id="CLU_089680_0_0_1"/>
<reference evidence="3" key="1">
    <citation type="journal article" date="2014" name="Genome Announc.">
        <title>Draft genome sequence of the formaldehyde-resistant fungus Byssochlamys spectabilis No. 5 (anamorph Paecilomyces variotii No. 5) (NBRC109023).</title>
        <authorList>
            <person name="Oka T."/>
            <person name="Ekino K."/>
            <person name="Fukuda K."/>
            <person name="Nomura Y."/>
        </authorList>
    </citation>
    <scope>NUCLEOTIDE SEQUENCE [LARGE SCALE GENOMIC DNA]</scope>
    <source>
        <strain evidence="3">No. 5 / NBRC 109023</strain>
    </source>
</reference>
<dbReference type="AlphaFoldDB" id="V5G0X9"/>
<dbReference type="OrthoDB" id="5375264at2759"/>
<feature type="region of interest" description="Disordered" evidence="1">
    <location>
        <begin position="19"/>
        <end position="71"/>
    </location>
</feature>